<dbReference type="Pfam" id="PF01370">
    <property type="entry name" value="Epimerase"/>
    <property type="match status" value="1"/>
</dbReference>
<protein>
    <submittedName>
        <fullName evidence="2">Complex I NDUFA9 subunit family protein</fullName>
    </submittedName>
</protein>
<evidence type="ECO:0000259" key="1">
    <source>
        <dbReference type="Pfam" id="PF01370"/>
    </source>
</evidence>
<sequence>MVSKRKIATVFGGTGFVGRHIVKRLATEGYTVKVATRVPERAYFLKPCGNAGQVVPVVCHYNDPASLREAIEGASIVVNCLGILFERRRSRFRRLHVELPGQIAEASAREGVERFIHISALGADRSRSRYALTKLEGENAVKAACPWATIMRPSVIFGPEDNFFNMFARLAQILPLLPLIGGGKTLFQPVYVGDAAQAIAVAALRPVDGGFDPRGKTYELGGPETVSFRQIYELLAKYTGRRRFMVPLPFCVAKIEAFFLSFLPRPLLTPDQVESLKTDNVVSAGSLTLADLGVASTGMGLILPSYLETYRVGGRFANKKIA</sequence>
<gene>
    <name evidence="2" type="ORF">HYS17_00710</name>
</gene>
<organism evidence="2 3">
    <name type="scientific">Micavibrio aeruginosavorus</name>
    <dbReference type="NCBI Taxonomy" id="349221"/>
    <lineage>
        <taxon>Bacteria</taxon>
        <taxon>Pseudomonadati</taxon>
        <taxon>Bdellovibrionota</taxon>
        <taxon>Bdellovibrionia</taxon>
        <taxon>Bdellovibrionales</taxon>
        <taxon>Pseudobdellovibrionaceae</taxon>
        <taxon>Micavibrio</taxon>
    </lineage>
</organism>
<name>A0A7T5R2J8_9BACT</name>
<dbReference type="FunFam" id="3.40.50.720:FF:000702">
    <property type="entry name" value="NADH dehydrogenase (Ubiquinone)"/>
    <property type="match status" value="1"/>
</dbReference>
<dbReference type="CDD" id="cd05271">
    <property type="entry name" value="NDUFA9_like_SDR_a"/>
    <property type="match status" value="1"/>
</dbReference>
<feature type="domain" description="NAD-dependent epimerase/dehydratase" evidence="1">
    <location>
        <begin position="9"/>
        <end position="209"/>
    </location>
</feature>
<dbReference type="InterPro" id="IPR001509">
    <property type="entry name" value="Epimerase_deHydtase"/>
</dbReference>
<evidence type="ECO:0000313" key="3">
    <source>
        <dbReference type="Proteomes" id="UP000595362"/>
    </source>
</evidence>
<proteinExistence type="predicted"/>
<dbReference type="Gene3D" id="3.40.50.720">
    <property type="entry name" value="NAD(P)-binding Rossmann-like Domain"/>
    <property type="match status" value="1"/>
</dbReference>
<evidence type="ECO:0000313" key="2">
    <source>
        <dbReference type="EMBL" id="QQG36347.1"/>
    </source>
</evidence>
<dbReference type="AlphaFoldDB" id="A0A7T5R2J8"/>
<accession>A0A7T5R2J8</accession>
<dbReference type="PANTHER" id="PTHR12126:SF11">
    <property type="entry name" value="NADH DEHYDROGENASE [UBIQUINONE] 1 ALPHA SUBCOMPLEX SUBUNIT 9, MITOCHONDRIAL"/>
    <property type="match status" value="1"/>
</dbReference>
<dbReference type="InterPro" id="IPR036291">
    <property type="entry name" value="NAD(P)-bd_dom_sf"/>
</dbReference>
<reference evidence="2 3" key="1">
    <citation type="submission" date="2020-07" db="EMBL/GenBank/DDBJ databases">
        <title>Huge and variable diversity of episymbiotic CPR bacteria and DPANN archaea in groundwater ecosystems.</title>
        <authorList>
            <person name="He C.Y."/>
            <person name="Keren R."/>
            <person name="Whittaker M."/>
            <person name="Farag I.F."/>
            <person name="Doudna J."/>
            <person name="Cate J.H.D."/>
            <person name="Banfield J.F."/>
        </authorList>
    </citation>
    <scope>NUCLEOTIDE SEQUENCE [LARGE SCALE GENOMIC DNA]</scope>
    <source>
        <strain evidence="2">NC_groundwater_70_Ag_B-0.1um_54_66</strain>
    </source>
</reference>
<dbReference type="EMBL" id="CP066681">
    <property type="protein sequence ID" value="QQG36347.1"/>
    <property type="molecule type" value="Genomic_DNA"/>
</dbReference>
<dbReference type="InterPro" id="IPR051207">
    <property type="entry name" value="ComplexI_NDUFA9_subunit"/>
</dbReference>
<dbReference type="GO" id="GO:0044877">
    <property type="term" value="F:protein-containing complex binding"/>
    <property type="evidence" value="ECO:0007669"/>
    <property type="project" value="TreeGrafter"/>
</dbReference>
<dbReference type="Proteomes" id="UP000595362">
    <property type="component" value="Chromosome"/>
</dbReference>
<dbReference type="PANTHER" id="PTHR12126">
    <property type="entry name" value="NADH-UBIQUINONE OXIDOREDUCTASE 39 KDA SUBUNIT-RELATED"/>
    <property type="match status" value="1"/>
</dbReference>
<dbReference type="SUPFAM" id="SSF51735">
    <property type="entry name" value="NAD(P)-binding Rossmann-fold domains"/>
    <property type="match status" value="1"/>
</dbReference>